<keyword evidence="2" id="KW-1185">Reference proteome</keyword>
<reference evidence="1 2" key="1">
    <citation type="submission" date="2024-01" db="EMBL/GenBank/DDBJ databases">
        <authorList>
            <person name="Waweru B."/>
        </authorList>
    </citation>
    <scope>NUCLEOTIDE SEQUENCE [LARGE SCALE GENOMIC DNA]</scope>
</reference>
<evidence type="ECO:0000313" key="2">
    <source>
        <dbReference type="Proteomes" id="UP001314170"/>
    </source>
</evidence>
<dbReference type="EMBL" id="CAWUPB010000026">
    <property type="protein sequence ID" value="CAK7322549.1"/>
    <property type="molecule type" value="Genomic_DNA"/>
</dbReference>
<dbReference type="Proteomes" id="UP001314170">
    <property type="component" value="Unassembled WGS sequence"/>
</dbReference>
<evidence type="ECO:0000313" key="1">
    <source>
        <dbReference type="EMBL" id="CAK7322549.1"/>
    </source>
</evidence>
<comment type="caution">
    <text evidence="1">The sequence shown here is derived from an EMBL/GenBank/DDBJ whole genome shotgun (WGS) entry which is preliminary data.</text>
</comment>
<gene>
    <name evidence="1" type="ORF">DCAF_LOCUS159</name>
</gene>
<accession>A0AAV1QNP2</accession>
<dbReference type="AlphaFoldDB" id="A0AAV1QNP2"/>
<name>A0AAV1QNP2_9ROSI</name>
<sequence length="64" mass="7175">MELSVTTDHKINCKSKLYQSKGSYSNGDREAVTDRFQGRSPVQNILISCLGNILVKLEFDAKVK</sequence>
<organism evidence="1 2">
    <name type="scientific">Dovyalis caffra</name>
    <dbReference type="NCBI Taxonomy" id="77055"/>
    <lineage>
        <taxon>Eukaryota</taxon>
        <taxon>Viridiplantae</taxon>
        <taxon>Streptophyta</taxon>
        <taxon>Embryophyta</taxon>
        <taxon>Tracheophyta</taxon>
        <taxon>Spermatophyta</taxon>
        <taxon>Magnoliopsida</taxon>
        <taxon>eudicotyledons</taxon>
        <taxon>Gunneridae</taxon>
        <taxon>Pentapetalae</taxon>
        <taxon>rosids</taxon>
        <taxon>fabids</taxon>
        <taxon>Malpighiales</taxon>
        <taxon>Salicaceae</taxon>
        <taxon>Flacourtieae</taxon>
        <taxon>Dovyalis</taxon>
    </lineage>
</organism>
<proteinExistence type="predicted"/>
<protein>
    <submittedName>
        <fullName evidence="1">Uncharacterized protein</fullName>
    </submittedName>
</protein>